<dbReference type="EMBL" id="JBFOCI010000002">
    <property type="protein sequence ID" value="MEW9805769.1"/>
    <property type="molecule type" value="Genomic_DNA"/>
</dbReference>
<proteinExistence type="predicted"/>
<keyword evidence="4" id="KW-0597">Phosphoprotein</keyword>
<reference evidence="15 16" key="1">
    <citation type="submission" date="2024-06" db="EMBL/GenBank/DDBJ databases">
        <authorList>
            <person name="Tuo L."/>
        </authorList>
    </citation>
    <scope>NUCLEOTIDE SEQUENCE [LARGE SCALE GENOMIC DNA]</scope>
    <source>
        <strain evidence="15 16">ZMM04-5</strain>
    </source>
</reference>
<dbReference type="SMART" id="SM00911">
    <property type="entry name" value="HWE_HK"/>
    <property type="match status" value="1"/>
</dbReference>
<feature type="chain" id="PRO_5046750628" description="histidine kinase" evidence="13">
    <location>
        <begin position="22"/>
        <end position="527"/>
    </location>
</feature>
<evidence type="ECO:0000313" key="16">
    <source>
        <dbReference type="Proteomes" id="UP001556196"/>
    </source>
</evidence>
<evidence type="ECO:0000256" key="4">
    <source>
        <dbReference type="ARBA" id="ARBA00022553"/>
    </source>
</evidence>
<keyword evidence="11 12" id="KW-0472">Membrane</keyword>
<accession>A0ABV3QXH8</accession>
<evidence type="ECO:0000256" key="10">
    <source>
        <dbReference type="ARBA" id="ARBA00022989"/>
    </source>
</evidence>
<evidence type="ECO:0000256" key="9">
    <source>
        <dbReference type="ARBA" id="ARBA00022840"/>
    </source>
</evidence>
<evidence type="ECO:0000256" key="7">
    <source>
        <dbReference type="ARBA" id="ARBA00022741"/>
    </source>
</evidence>
<keyword evidence="7" id="KW-0547">Nucleotide-binding</keyword>
<evidence type="ECO:0000256" key="6">
    <source>
        <dbReference type="ARBA" id="ARBA00022692"/>
    </source>
</evidence>
<evidence type="ECO:0000256" key="2">
    <source>
        <dbReference type="ARBA" id="ARBA00004370"/>
    </source>
</evidence>
<sequence length="527" mass="58215">MKKHYPIVAFVAVAIASLAMATFAYLAADEAARIKFEAAADDALNRIESRVTLHLALLRATDAYFMTRGGDVGADEFRAYFEALDVEHDFAGLRGIGFLGLADADRTALLEQDIARRQGVPKSVFPPSDADIRTPIMLYEPLDRPQLTGIGYDMYGEPARRDAITAAIETGEPRATGRLMLGQQVRAESWPGFMIFSAVERRQAGDDKPVGVLFATFRTPDIFDSVFDKFPALPVHAEVFDGPAEPQNSMFRTENAPHGDLVTTRQLLVAGRPWTIEFHPTVEFTRPTSQAVPVLLGLFGLLLAFAIAMLQRYQARAYDAMSELQENAAKSLLEKDLMLQEMKHRIKNSITRVLAIARQTAANATDIGEFSESFSARLQAMAASQDMLTRSRWQKAELRELLRIELSQAFGKELPDGMLNGPKVLLSETATQALGLTFHELATNALKYGEVGTSPDALKVEWRLRGGGGLLLVWRETGTNPVEKPEKQGFGTKLIDMNITRELRGTIRRDFSDGGLLIEIEIPLDGK</sequence>
<dbReference type="EC" id="2.7.13.3" evidence="3"/>
<keyword evidence="6 12" id="KW-0812">Transmembrane</keyword>
<protein>
    <recommendedName>
        <fullName evidence="3">histidine kinase</fullName>
        <ecNumber evidence="3">2.7.13.3</ecNumber>
    </recommendedName>
</protein>
<dbReference type="Pfam" id="PF03924">
    <property type="entry name" value="CHASE"/>
    <property type="match status" value="1"/>
</dbReference>
<dbReference type="InterPro" id="IPR042240">
    <property type="entry name" value="CHASE_sf"/>
</dbReference>
<keyword evidence="16" id="KW-1185">Reference proteome</keyword>
<organism evidence="15 16">
    <name type="scientific">Mesorhizobium marinum</name>
    <dbReference type="NCBI Taxonomy" id="3228790"/>
    <lineage>
        <taxon>Bacteria</taxon>
        <taxon>Pseudomonadati</taxon>
        <taxon>Pseudomonadota</taxon>
        <taxon>Alphaproteobacteria</taxon>
        <taxon>Hyphomicrobiales</taxon>
        <taxon>Phyllobacteriaceae</taxon>
        <taxon>Mesorhizobium</taxon>
    </lineage>
</organism>
<evidence type="ECO:0000256" key="1">
    <source>
        <dbReference type="ARBA" id="ARBA00000085"/>
    </source>
</evidence>
<feature type="transmembrane region" description="Helical" evidence="12">
    <location>
        <begin position="291"/>
        <end position="310"/>
    </location>
</feature>
<comment type="catalytic activity">
    <reaction evidence="1">
        <text>ATP + protein L-histidine = ADP + protein N-phospho-L-histidine.</text>
        <dbReference type="EC" id="2.7.13.3"/>
    </reaction>
</comment>
<evidence type="ECO:0000256" key="8">
    <source>
        <dbReference type="ARBA" id="ARBA00022777"/>
    </source>
</evidence>
<evidence type="ECO:0000256" key="12">
    <source>
        <dbReference type="SAM" id="Phobius"/>
    </source>
</evidence>
<dbReference type="InterPro" id="IPR006189">
    <property type="entry name" value="CHASE_dom"/>
</dbReference>
<evidence type="ECO:0000256" key="13">
    <source>
        <dbReference type="SAM" id="SignalP"/>
    </source>
</evidence>
<comment type="caution">
    <text evidence="15">The sequence shown here is derived from an EMBL/GenBank/DDBJ whole genome shotgun (WGS) entry which is preliminary data.</text>
</comment>
<dbReference type="Pfam" id="PF07536">
    <property type="entry name" value="HWE_HK"/>
    <property type="match status" value="1"/>
</dbReference>
<evidence type="ECO:0000259" key="14">
    <source>
        <dbReference type="PROSITE" id="PS50839"/>
    </source>
</evidence>
<dbReference type="Proteomes" id="UP001556196">
    <property type="component" value="Unassembled WGS sequence"/>
</dbReference>
<dbReference type="SMART" id="SM01079">
    <property type="entry name" value="CHASE"/>
    <property type="match status" value="1"/>
</dbReference>
<keyword evidence="10 12" id="KW-1133">Transmembrane helix</keyword>
<dbReference type="PANTHER" id="PTHR41523:SF7">
    <property type="entry name" value="HISTIDINE KINASE"/>
    <property type="match status" value="1"/>
</dbReference>
<evidence type="ECO:0000256" key="3">
    <source>
        <dbReference type="ARBA" id="ARBA00012438"/>
    </source>
</evidence>
<dbReference type="InterPro" id="IPR011102">
    <property type="entry name" value="Sig_transdc_His_kinase_HWE"/>
</dbReference>
<dbReference type="Gene3D" id="3.30.450.350">
    <property type="entry name" value="CHASE domain"/>
    <property type="match status" value="1"/>
</dbReference>
<dbReference type="PANTHER" id="PTHR41523">
    <property type="entry name" value="TWO-COMPONENT SYSTEM SENSOR PROTEIN"/>
    <property type="match status" value="1"/>
</dbReference>
<keyword evidence="13" id="KW-0732">Signal</keyword>
<evidence type="ECO:0000256" key="11">
    <source>
        <dbReference type="ARBA" id="ARBA00023136"/>
    </source>
</evidence>
<comment type="subcellular location">
    <subcellularLocation>
        <location evidence="2">Membrane</location>
    </subcellularLocation>
</comment>
<dbReference type="Gene3D" id="3.30.565.10">
    <property type="entry name" value="Histidine kinase-like ATPase, C-terminal domain"/>
    <property type="match status" value="1"/>
</dbReference>
<evidence type="ECO:0000313" key="15">
    <source>
        <dbReference type="EMBL" id="MEW9805769.1"/>
    </source>
</evidence>
<dbReference type="PROSITE" id="PS50839">
    <property type="entry name" value="CHASE"/>
    <property type="match status" value="1"/>
</dbReference>
<keyword evidence="9" id="KW-0067">ATP-binding</keyword>
<feature type="domain" description="CHASE" evidence="14">
    <location>
        <begin position="122"/>
        <end position="277"/>
    </location>
</feature>
<evidence type="ECO:0000256" key="5">
    <source>
        <dbReference type="ARBA" id="ARBA00022679"/>
    </source>
</evidence>
<feature type="signal peptide" evidence="13">
    <location>
        <begin position="1"/>
        <end position="21"/>
    </location>
</feature>
<keyword evidence="8" id="KW-0418">Kinase</keyword>
<dbReference type="InterPro" id="IPR036890">
    <property type="entry name" value="HATPase_C_sf"/>
</dbReference>
<keyword evidence="5" id="KW-0808">Transferase</keyword>
<gene>
    <name evidence="15" type="ORF">ABUE31_07230</name>
</gene>
<name>A0ABV3QXH8_9HYPH</name>
<dbReference type="RefSeq" id="WP_367722855.1">
    <property type="nucleotide sequence ID" value="NZ_JBFOCH010000002.1"/>
</dbReference>